<keyword evidence="7" id="KW-0732">Signal</keyword>
<comment type="similarity">
    <text evidence="2">Belongs to the TMEM86 family.</text>
</comment>
<dbReference type="EMBL" id="JACSPM010000003">
    <property type="protein sequence ID" value="MBD8023838.1"/>
    <property type="molecule type" value="Genomic_DNA"/>
</dbReference>
<dbReference type="Pfam" id="PF07947">
    <property type="entry name" value="YhhN"/>
    <property type="match status" value="1"/>
</dbReference>
<protein>
    <submittedName>
        <fullName evidence="8">Lysoplasmalogenase</fullName>
    </submittedName>
</protein>
<evidence type="ECO:0000256" key="5">
    <source>
        <dbReference type="ARBA" id="ARBA00023136"/>
    </source>
</evidence>
<dbReference type="PANTHER" id="PTHR31885">
    <property type="entry name" value="GH04784P"/>
    <property type="match status" value="1"/>
</dbReference>
<gene>
    <name evidence="8" type="ORF">H9622_09555</name>
</gene>
<name>A0ABR8X3F7_9MICO</name>
<accession>A0ABR8X3F7</accession>
<keyword evidence="9" id="KW-1185">Reference proteome</keyword>
<evidence type="ECO:0000313" key="9">
    <source>
        <dbReference type="Proteomes" id="UP000602532"/>
    </source>
</evidence>
<keyword evidence="5 6" id="KW-0472">Membrane</keyword>
<keyword evidence="4 6" id="KW-1133">Transmembrane helix</keyword>
<keyword evidence="3 6" id="KW-0812">Transmembrane</keyword>
<feature type="transmembrane region" description="Helical" evidence="6">
    <location>
        <begin position="135"/>
        <end position="154"/>
    </location>
</feature>
<reference evidence="8 9" key="1">
    <citation type="submission" date="2020-08" db="EMBL/GenBank/DDBJ databases">
        <title>A Genomic Blueprint of the Chicken Gut Microbiome.</title>
        <authorList>
            <person name="Gilroy R."/>
            <person name="Ravi A."/>
            <person name="Getino M."/>
            <person name="Pursley I."/>
            <person name="Horton D.L."/>
            <person name="Alikhan N.-F."/>
            <person name="Baker D."/>
            <person name="Gharbi K."/>
            <person name="Hall N."/>
            <person name="Watson M."/>
            <person name="Adriaenssens E.M."/>
            <person name="Foster-Nyarko E."/>
            <person name="Jarju S."/>
            <person name="Secka A."/>
            <person name="Antonio M."/>
            <person name="Oren A."/>
            <person name="Chaudhuri R."/>
            <person name="La Ragione R.M."/>
            <person name="Hildebrand F."/>
            <person name="Pallen M.J."/>
        </authorList>
    </citation>
    <scope>NUCLEOTIDE SEQUENCE [LARGE SCALE GENOMIC DNA]</scope>
    <source>
        <strain evidence="8 9">Sa1CUA4</strain>
    </source>
</reference>
<feature type="transmembrane region" description="Helical" evidence="6">
    <location>
        <begin position="191"/>
        <end position="209"/>
    </location>
</feature>
<dbReference type="PANTHER" id="PTHR31885:SF6">
    <property type="entry name" value="GH04784P"/>
    <property type="match status" value="1"/>
</dbReference>
<evidence type="ECO:0000256" key="4">
    <source>
        <dbReference type="ARBA" id="ARBA00022989"/>
    </source>
</evidence>
<evidence type="ECO:0000256" key="7">
    <source>
        <dbReference type="SAM" id="SignalP"/>
    </source>
</evidence>
<evidence type="ECO:0000256" key="1">
    <source>
        <dbReference type="ARBA" id="ARBA00004141"/>
    </source>
</evidence>
<feature type="chain" id="PRO_5045321758" evidence="7">
    <location>
        <begin position="20"/>
        <end position="230"/>
    </location>
</feature>
<sequence length="230" mass="24850">MSRLLIGFIPYMAMSLAHVAALAAGAHDAADPTKLMLMPFLALAVVWGADRSWTRAHTLLVIAIALSWLGDGAGPLFAWLPTVPMMLLFFGLAHLCYLWLFWRVLPERRVPLWALGYAVWYVALLAVLWPSLGALLVPVAVYGLVLGATAVGAARCHPLIAWGGLFFLASDSVLAFRLFMPEALPDWSSPLVMATYCLGQGLIAAGVVVSARRLRTRAVDDAAMVEKAHA</sequence>
<feature type="transmembrane region" description="Helical" evidence="6">
    <location>
        <begin position="86"/>
        <end position="105"/>
    </location>
</feature>
<feature type="transmembrane region" description="Helical" evidence="6">
    <location>
        <begin position="60"/>
        <end position="80"/>
    </location>
</feature>
<comment type="subcellular location">
    <subcellularLocation>
        <location evidence="1">Membrane</location>
        <topology evidence="1">Multi-pass membrane protein</topology>
    </subcellularLocation>
</comment>
<feature type="transmembrane region" description="Helical" evidence="6">
    <location>
        <begin position="35"/>
        <end position="53"/>
    </location>
</feature>
<comment type="caution">
    <text evidence="8">The sequence shown here is derived from an EMBL/GenBank/DDBJ whole genome shotgun (WGS) entry which is preliminary data.</text>
</comment>
<organism evidence="8 9">
    <name type="scientific">Microbacterium gallinarum</name>
    <dbReference type="NCBI Taxonomy" id="2762209"/>
    <lineage>
        <taxon>Bacteria</taxon>
        <taxon>Bacillati</taxon>
        <taxon>Actinomycetota</taxon>
        <taxon>Actinomycetes</taxon>
        <taxon>Micrococcales</taxon>
        <taxon>Microbacteriaceae</taxon>
        <taxon>Microbacterium</taxon>
    </lineage>
</organism>
<feature type="transmembrane region" description="Helical" evidence="6">
    <location>
        <begin position="159"/>
        <end position="179"/>
    </location>
</feature>
<proteinExistence type="inferred from homology"/>
<evidence type="ECO:0000256" key="2">
    <source>
        <dbReference type="ARBA" id="ARBA00007375"/>
    </source>
</evidence>
<dbReference type="InterPro" id="IPR012506">
    <property type="entry name" value="TMEM86B-like"/>
</dbReference>
<feature type="signal peptide" evidence="7">
    <location>
        <begin position="1"/>
        <end position="19"/>
    </location>
</feature>
<feature type="transmembrane region" description="Helical" evidence="6">
    <location>
        <begin position="112"/>
        <end position="129"/>
    </location>
</feature>
<dbReference type="Proteomes" id="UP000602532">
    <property type="component" value="Unassembled WGS sequence"/>
</dbReference>
<evidence type="ECO:0000256" key="3">
    <source>
        <dbReference type="ARBA" id="ARBA00022692"/>
    </source>
</evidence>
<evidence type="ECO:0000256" key="6">
    <source>
        <dbReference type="SAM" id="Phobius"/>
    </source>
</evidence>
<evidence type="ECO:0000313" key="8">
    <source>
        <dbReference type="EMBL" id="MBD8023838.1"/>
    </source>
</evidence>